<dbReference type="Proteomes" id="UP000183245">
    <property type="component" value="Unassembled WGS sequence"/>
</dbReference>
<organism evidence="6 7">
    <name type="scientific">Candidatus Wirthbacteria bacterium CG2_30_54_11</name>
    <dbReference type="NCBI Taxonomy" id="1817892"/>
    <lineage>
        <taxon>Bacteria</taxon>
        <taxon>Candidatus Wirthbacteria</taxon>
    </lineage>
</organism>
<dbReference type="Gene3D" id="3.30.2350.10">
    <property type="entry name" value="Pseudouridine synthase"/>
    <property type="match status" value="1"/>
</dbReference>
<dbReference type="GO" id="GO:0120159">
    <property type="term" value="F:rRNA pseudouridine synthase activity"/>
    <property type="evidence" value="ECO:0007669"/>
    <property type="project" value="UniProtKB-ARBA"/>
</dbReference>
<evidence type="ECO:0000256" key="2">
    <source>
        <dbReference type="ARBA" id="ARBA00023235"/>
    </source>
</evidence>
<dbReference type="InterPro" id="IPR002942">
    <property type="entry name" value="S4_RNA-bd"/>
</dbReference>
<evidence type="ECO:0000313" key="6">
    <source>
        <dbReference type="EMBL" id="OIP97305.1"/>
    </source>
</evidence>
<dbReference type="STRING" id="1817892.AUK40_03395"/>
<dbReference type="AlphaFoldDB" id="A0A1J5IJG8"/>
<evidence type="ECO:0000259" key="5">
    <source>
        <dbReference type="SMART" id="SM00363"/>
    </source>
</evidence>
<dbReference type="SUPFAM" id="SSF55174">
    <property type="entry name" value="Alpha-L RNA-binding motif"/>
    <property type="match status" value="1"/>
</dbReference>
<dbReference type="InterPro" id="IPR006224">
    <property type="entry name" value="PsdUridine_synth_RluA-like_CS"/>
</dbReference>
<sequence>MKTITIPVDPRQSPLRIDLFLAARIPNFSRTQAQKAVEAGLVAEGSKIVERSNYKIVPGTTLVVTLPYREEVTLIPQDIPLDILYEDDDLMVICKPAGLVVHPAFGNWDGTLANAILHHLLQQSGSREGTPAGVAPRQGGYRKGGSRTALQSAAPASSAPQSALLSAAPASPVSQTAPLSPPPDLRPGIIHRLDKDTSGVMVVAKNAAAKSFLQKQFQTRTLDKRYTALLHGKLAPKEGKVDAPIGRDPKDRKKMSISPTGRTAQTSYRVLEYLTVDKGNCYTLIEARLHTGRTHQIRVHFASIGHPIYGDQVYGHEDALLRRQFLHASRLTFALPGGHERTFEAPLSSDLLECLKELTA</sequence>
<dbReference type="GO" id="GO:0000455">
    <property type="term" value="P:enzyme-directed rRNA pseudouridine synthesis"/>
    <property type="evidence" value="ECO:0007669"/>
    <property type="project" value="TreeGrafter"/>
</dbReference>
<dbReference type="CDD" id="cd00165">
    <property type="entry name" value="S4"/>
    <property type="match status" value="1"/>
</dbReference>
<feature type="region of interest" description="Disordered" evidence="4">
    <location>
        <begin position="239"/>
        <end position="261"/>
    </location>
</feature>
<comment type="similarity">
    <text evidence="1">Belongs to the pseudouridine synthase RluA family.</text>
</comment>
<dbReference type="PROSITE" id="PS50889">
    <property type="entry name" value="S4"/>
    <property type="match status" value="1"/>
</dbReference>
<dbReference type="GO" id="GO:0003723">
    <property type="term" value="F:RNA binding"/>
    <property type="evidence" value="ECO:0007669"/>
    <property type="project" value="UniProtKB-KW"/>
</dbReference>
<feature type="domain" description="RNA-binding S4" evidence="5">
    <location>
        <begin position="15"/>
        <end position="80"/>
    </location>
</feature>
<dbReference type="PROSITE" id="PS01129">
    <property type="entry name" value="PSI_RLU"/>
    <property type="match status" value="1"/>
</dbReference>
<dbReference type="InterPro" id="IPR006145">
    <property type="entry name" value="PsdUridine_synth_RsuA/RluA"/>
</dbReference>
<reference evidence="6 7" key="1">
    <citation type="journal article" date="2016" name="Environ. Microbiol.">
        <title>Genomic resolution of a cold subsurface aquifer community provides metabolic insights for novel microbes adapted to high CO concentrations.</title>
        <authorList>
            <person name="Probst A.J."/>
            <person name="Castelle C.J."/>
            <person name="Singh A."/>
            <person name="Brown C.T."/>
            <person name="Anantharaman K."/>
            <person name="Sharon I."/>
            <person name="Hug L.A."/>
            <person name="Burstein D."/>
            <person name="Emerson J.B."/>
            <person name="Thomas B.C."/>
            <person name="Banfield J.F."/>
        </authorList>
    </citation>
    <scope>NUCLEOTIDE SEQUENCE [LARGE SCALE GENOMIC DNA]</scope>
    <source>
        <strain evidence="6">CG2_30_54_11</strain>
    </source>
</reference>
<protein>
    <recommendedName>
        <fullName evidence="5">RNA-binding S4 domain-containing protein</fullName>
    </recommendedName>
</protein>
<feature type="compositionally biased region" description="Low complexity" evidence="4">
    <location>
        <begin position="149"/>
        <end position="175"/>
    </location>
</feature>
<dbReference type="Pfam" id="PF00849">
    <property type="entry name" value="PseudoU_synth_2"/>
    <property type="match status" value="1"/>
</dbReference>
<name>A0A1J5IJG8_9BACT</name>
<evidence type="ECO:0000313" key="7">
    <source>
        <dbReference type="Proteomes" id="UP000183245"/>
    </source>
</evidence>
<dbReference type="Gene3D" id="3.10.290.10">
    <property type="entry name" value="RNA-binding S4 domain"/>
    <property type="match status" value="1"/>
</dbReference>
<evidence type="ECO:0000256" key="4">
    <source>
        <dbReference type="SAM" id="MobiDB-lite"/>
    </source>
</evidence>
<feature type="region of interest" description="Disordered" evidence="4">
    <location>
        <begin position="126"/>
        <end position="191"/>
    </location>
</feature>
<accession>A0A1J5IJG8</accession>
<keyword evidence="3" id="KW-0694">RNA-binding</keyword>
<dbReference type="PANTHER" id="PTHR21600:SF44">
    <property type="entry name" value="RIBOSOMAL LARGE SUBUNIT PSEUDOURIDINE SYNTHASE D"/>
    <property type="match status" value="1"/>
</dbReference>
<dbReference type="SUPFAM" id="SSF55120">
    <property type="entry name" value="Pseudouridine synthase"/>
    <property type="match status" value="1"/>
</dbReference>
<evidence type="ECO:0000256" key="3">
    <source>
        <dbReference type="PROSITE-ProRule" id="PRU00182"/>
    </source>
</evidence>
<dbReference type="InterPro" id="IPR036986">
    <property type="entry name" value="S4_RNA-bd_sf"/>
</dbReference>
<proteinExistence type="inferred from homology"/>
<keyword evidence="2" id="KW-0413">Isomerase</keyword>
<dbReference type="CDD" id="cd02869">
    <property type="entry name" value="PseudoU_synth_RluA_like"/>
    <property type="match status" value="1"/>
</dbReference>
<dbReference type="SMART" id="SM00363">
    <property type="entry name" value="S4"/>
    <property type="match status" value="1"/>
</dbReference>
<dbReference type="EMBL" id="MNZT01000059">
    <property type="protein sequence ID" value="OIP97305.1"/>
    <property type="molecule type" value="Genomic_DNA"/>
</dbReference>
<dbReference type="InterPro" id="IPR050188">
    <property type="entry name" value="RluA_PseudoU_synthase"/>
</dbReference>
<evidence type="ECO:0000256" key="1">
    <source>
        <dbReference type="ARBA" id="ARBA00010876"/>
    </source>
</evidence>
<comment type="caution">
    <text evidence="6">The sequence shown here is derived from an EMBL/GenBank/DDBJ whole genome shotgun (WGS) entry which is preliminary data.</text>
</comment>
<dbReference type="InterPro" id="IPR020103">
    <property type="entry name" value="PsdUridine_synth_cat_dom_sf"/>
</dbReference>
<feature type="compositionally biased region" description="Basic and acidic residues" evidence="4">
    <location>
        <begin position="239"/>
        <end position="251"/>
    </location>
</feature>
<gene>
    <name evidence="6" type="ORF">AUK40_03395</name>
</gene>
<dbReference type="PANTHER" id="PTHR21600">
    <property type="entry name" value="MITOCHONDRIAL RNA PSEUDOURIDINE SYNTHASE"/>
    <property type="match status" value="1"/>
</dbReference>